<comment type="caution">
    <text evidence="1">The sequence shown here is derived from an EMBL/GenBank/DDBJ whole genome shotgun (WGS) entry which is preliminary data.</text>
</comment>
<dbReference type="RefSeq" id="WP_183309852.1">
    <property type="nucleotide sequence ID" value="NZ_JACIEW010000001.1"/>
</dbReference>
<evidence type="ECO:0000313" key="1">
    <source>
        <dbReference type="EMBL" id="MBB4051128.1"/>
    </source>
</evidence>
<dbReference type="EMBL" id="JACIEW010000001">
    <property type="protein sequence ID" value="MBB4051128.1"/>
    <property type="molecule type" value="Genomic_DNA"/>
</dbReference>
<reference evidence="1 2" key="1">
    <citation type="submission" date="2020-08" db="EMBL/GenBank/DDBJ databases">
        <title>Genomic Encyclopedia of Type Strains, Phase IV (KMG-IV): sequencing the most valuable type-strain genomes for metagenomic binning, comparative biology and taxonomic classification.</title>
        <authorList>
            <person name="Goeker M."/>
        </authorList>
    </citation>
    <scope>NUCLEOTIDE SEQUENCE [LARGE SCALE GENOMIC DNA]</scope>
    <source>
        <strain evidence="1 2">DSM 23447</strain>
    </source>
</reference>
<protein>
    <submittedName>
        <fullName evidence="1">Uncharacterized protein</fullName>
    </submittedName>
</protein>
<accession>A0A7W6IK79</accession>
<name>A0A7W6IK79_9HYPH</name>
<dbReference type="AlphaFoldDB" id="A0A7W6IK79"/>
<organism evidence="1 2">
    <name type="scientific">Devosia subaequoris</name>
    <dbReference type="NCBI Taxonomy" id="395930"/>
    <lineage>
        <taxon>Bacteria</taxon>
        <taxon>Pseudomonadati</taxon>
        <taxon>Pseudomonadota</taxon>
        <taxon>Alphaproteobacteria</taxon>
        <taxon>Hyphomicrobiales</taxon>
        <taxon>Devosiaceae</taxon>
        <taxon>Devosia</taxon>
    </lineage>
</organism>
<proteinExistence type="predicted"/>
<dbReference type="Proteomes" id="UP000547011">
    <property type="component" value="Unassembled WGS sequence"/>
</dbReference>
<evidence type="ECO:0000313" key="2">
    <source>
        <dbReference type="Proteomes" id="UP000547011"/>
    </source>
</evidence>
<gene>
    <name evidence="1" type="ORF">GGR20_000746</name>
</gene>
<keyword evidence="2" id="KW-1185">Reference proteome</keyword>
<sequence length="74" mass="8205">MQVNVFISDQKDGKAPQLLVLPMGPEAVIPRHLQHQEWRHFATTMTDDKLLGAPSPEIEAAIARDRYALVSPTG</sequence>